<dbReference type="EMBL" id="FQXV01000008">
    <property type="protein sequence ID" value="SHI11244.1"/>
    <property type="molecule type" value="Genomic_DNA"/>
</dbReference>
<evidence type="ECO:0000313" key="1">
    <source>
        <dbReference type="EMBL" id="SHI11244.1"/>
    </source>
</evidence>
<name>A0A1M5YH48_9FIRM</name>
<keyword evidence="2" id="KW-1185">Reference proteome</keyword>
<protein>
    <recommendedName>
        <fullName evidence="3">Spore coat protein</fullName>
    </recommendedName>
</protein>
<accession>A0A1M5YH48</accession>
<dbReference type="OrthoDB" id="1913674at2"/>
<organism evidence="1 2">
    <name type="scientific">Sporobacter termitidis DSM 10068</name>
    <dbReference type="NCBI Taxonomy" id="1123282"/>
    <lineage>
        <taxon>Bacteria</taxon>
        <taxon>Bacillati</taxon>
        <taxon>Bacillota</taxon>
        <taxon>Clostridia</taxon>
        <taxon>Eubacteriales</taxon>
        <taxon>Oscillospiraceae</taxon>
        <taxon>Sporobacter</taxon>
    </lineage>
</organism>
<evidence type="ECO:0008006" key="3">
    <source>
        <dbReference type="Google" id="ProtNLM"/>
    </source>
</evidence>
<dbReference type="RefSeq" id="WP_073079538.1">
    <property type="nucleotide sequence ID" value="NZ_FQXV01000008.1"/>
</dbReference>
<dbReference type="AlphaFoldDB" id="A0A1M5YH48"/>
<gene>
    <name evidence="1" type="ORF">SAMN02745823_02521</name>
</gene>
<reference evidence="1 2" key="1">
    <citation type="submission" date="2016-11" db="EMBL/GenBank/DDBJ databases">
        <authorList>
            <person name="Jaros S."/>
            <person name="Januszkiewicz K."/>
            <person name="Wedrychowicz H."/>
        </authorList>
    </citation>
    <scope>NUCLEOTIDE SEQUENCE [LARGE SCALE GENOMIC DNA]</scope>
    <source>
        <strain evidence="1 2">DSM 10068</strain>
    </source>
</reference>
<dbReference type="STRING" id="1123282.SAMN02745823_02521"/>
<evidence type="ECO:0000313" key="2">
    <source>
        <dbReference type="Proteomes" id="UP000183995"/>
    </source>
</evidence>
<proteinExistence type="predicted"/>
<sequence>MKSGSITPSEMVCLHEILNLKNTCAVKSSALETLVSDQRLQKILEQDVASSKQQLQDIKNVLSQTNTVT</sequence>
<dbReference type="Proteomes" id="UP000183995">
    <property type="component" value="Unassembled WGS sequence"/>
</dbReference>